<reference evidence="3" key="2">
    <citation type="submission" date="2025-08" db="UniProtKB">
        <authorList>
            <consortium name="RefSeq"/>
        </authorList>
    </citation>
    <scope>IDENTIFICATION</scope>
    <source>
        <strain evidence="3">14028-0561.14</strain>
        <tissue evidence="3">Whole fly</tissue>
    </source>
</reference>
<name>A0ABM4GEC4_DROKI</name>
<dbReference type="RefSeq" id="XP_070141054.1">
    <property type="nucleotide sequence ID" value="XM_070284953.1"/>
</dbReference>
<dbReference type="Proteomes" id="UP001652661">
    <property type="component" value="Chromosome 2L"/>
</dbReference>
<sequence length="92" mass="10052">MGAEQSALLACTQTGKPENFLELTNAEQFFSLQFEKMPKPATGPVTEALLYLVENLPEAKDNLHLPPDENGELEFSDGGESGFHSDFTCSTE</sequence>
<evidence type="ECO:0000313" key="3">
    <source>
        <dbReference type="RefSeq" id="XP_070141054.1"/>
    </source>
</evidence>
<proteinExistence type="predicted"/>
<organism evidence="2 3">
    <name type="scientific">Drosophila kikkawai</name>
    <name type="common">Fruit fly</name>
    <dbReference type="NCBI Taxonomy" id="30033"/>
    <lineage>
        <taxon>Eukaryota</taxon>
        <taxon>Metazoa</taxon>
        <taxon>Ecdysozoa</taxon>
        <taxon>Arthropoda</taxon>
        <taxon>Hexapoda</taxon>
        <taxon>Insecta</taxon>
        <taxon>Pterygota</taxon>
        <taxon>Neoptera</taxon>
        <taxon>Endopterygota</taxon>
        <taxon>Diptera</taxon>
        <taxon>Brachycera</taxon>
        <taxon>Muscomorpha</taxon>
        <taxon>Ephydroidea</taxon>
        <taxon>Drosophilidae</taxon>
        <taxon>Drosophila</taxon>
        <taxon>Sophophora</taxon>
    </lineage>
</organism>
<evidence type="ECO:0000256" key="1">
    <source>
        <dbReference type="SAM" id="MobiDB-lite"/>
    </source>
</evidence>
<protein>
    <submittedName>
        <fullName evidence="3">Uncharacterized protein isoform X2</fullName>
    </submittedName>
</protein>
<gene>
    <name evidence="3" type="primary">LOC108077438</name>
</gene>
<evidence type="ECO:0000313" key="2">
    <source>
        <dbReference type="Proteomes" id="UP001652661"/>
    </source>
</evidence>
<keyword evidence="2" id="KW-1185">Reference proteome</keyword>
<feature type="region of interest" description="Disordered" evidence="1">
    <location>
        <begin position="62"/>
        <end position="92"/>
    </location>
</feature>
<reference evidence="2" key="1">
    <citation type="submission" date="2025-05" db="UniProtKB">
        <authorList>
            <consortium name="RefSeq"/>
        </authorList>
    </citation>
    <scope>NUCLEOTIDE SEQUENCE [LARGE SCALE GENOMIC DNA]</scope>
    <source>
        <strain evidence="2">14028-0561.14</strain>
    </source>
</reference>
<accession>A0ABM4GEC4</accession>
<dbReference type="GeneID" id="108077438"/>